<feature type="region of interest" description="Disordered" evidence="1">
    <location>
        <begin position="42"/>
        <end position="76"/>
    </location>
</feature>
<evidence type="ECO:0000313" key="2">
    <source>
        <dbReference type="EMBL" id="GJS81097.1"/>
    </source>
</evidence>
<reference evidence="2" key="1">
    <citation type="journal article" date="2022" name="Int. J. Mol. Sci.">
        <title>Draft Genome of Tanacetum Coccineum: Genomic Comparison of Closely Related Tanacetum-Family Plants.</title>
        <authorList>
            <person name="Yamashiro T."/>
            <person name="Shiraishi A."/>
            <person name="Nakayama K."/>
            <person name="Satake H."/>
        </authorList>
    </citation>
    <scope>NUCLEOTIDE SEQUENCE</scope>
</reference>
<proteinExistence type="predicted"/>
<name>A0ABQ4YW22_9ASTR</name>
<dbReference type="EMBL" id="BQNB010010722">
    <property type="protein sequence ID" value="GJS81097.1"/>
    <property type="molecule type" value="Genomic_DNA"/>
</dbReference>
<protein>
    <submittedName>
        <fullName evidence="2">Uncharacterized protein</fullName>
    </submittedName>
</protein>
<comment type="caution">
    <text evidence="2">The sequence shown here is derived from an EMBL/GenBank/DDBJ whole genome shotgun (WGS) entry which is preliminary data.</text>
</comment>
<dbReference type="Proteomes" id="UP001151760">
    <property type="component" value="Unassembled WGS sequence"/>
</dbReference>
<reference evidence="2" key="2">
    <citation type="submission" date="2022-01" db="EMBL/GenBank/DDBJ databases">
        <authorList>
            <person name="Yamashiro T."/>
            <person name="Shiraishi A."/>
            <person name="Satake H."/>
            <person name="Nakayama K."/>
        </authorList>
    </citation>
    <scope>NUCLEOTIDE SEQUENCE</scope>
</reference>
<accession>A0ABQ4YW22</accession>
<evidence type="ECO:0000313" key="3">
    <source>
        <dbReference type="Proteomes" id="UP001151760"/>
    </source>
</evidence>
<sequence>MIETIGTSIIITPTRLNLKSRSIKDQNSRAVAKALLNSLSSNFSSGSEAKNDIFQSKSNSPHASPTREASDADSNYVSRKAAKSSLLDEFTDASSATLILKIQLYFLEHEMAIEMSAD</sequence>
<evidence type="ECO:0000256" key="1">
    <source>
        <dbReference type="SAM" id="MobiDB-lite"/>
    </source>
</evidence>
<keyword evidence="3" id="KW-1185">Reference proteome</keyword>
<organism evidence="2 3">
    <name type="scientific">Tanacetum coccineum</name>
    <dbReference type="NCBI Taxonomy" id="301880"/>
    <lineage>
        <taxon>Eukaryota</taxon>
        <taxon>Viridiplantae</taxon>
        <taxon>Streptophyta</taxon>
        <taxon>Embryophyta</taxon>
        <taxon>Tracheophyta</taxon>
        <taxon>Spermatophyta</taxon>
        <taxon>Magnoliopsida</taxon>
        <taxon>eudicotyledons</taxon>
        <taxon>Gunneridae</taxon>
        <taxon>Pentapetalae</taxon>
        <taxon>asterids</taxon>
        <taxon>campanulids</taxon>
        <taxon>Asterales</taxon>
        <taxon>Asteraceae</taxon>
        <taxon>Asteroideae</taxon>
        <taxon>Anthemideae</taxon>
        <taxon>Anthemidinae</taxon>
        <taxon>Tanacetum</taxon>
    </lineage>
</organism>
<feature type="compositionally biased region" description="Polar residues" evidence="1">
    <location>
        <begin position="53"/>
        <end position="63"/>
    </location>
</feature>
<gene>
    <name evidence="2" type="ORF">Tco_0747638</name>
</gene>